<evidence type="ECO:0000259" key="1">
    <source>
        <dbReference type="Pfam" id="PF13460"/>
    </source>
</evidence>
<protein>
    <submittedName>
        <fullName evidence="2">NAD(P)H-binding protein</fullName>
    </submittedName>
</protein>
<dbReference type="EMBL" id="WJIE01000007">
    <property type="protein sequence ID" value="MRG95258.1"/>
    <property type="molecule type" value="Genomic_DNA"/>
</dbReference>
<keyword evidence="3" id="KW-1185">Reference proteome</keyword>
<proteinExistence type="predicted"/>
<dbReference type="InterPro" id="IPR016040">
    <property type="entry name" value="NAD(P)-bd_dom"/>
</dbReference>
<dbReference type="SUPFAM" id="SSF51735">
    <property type="entry name" value="NAD(P)-binding Rossmann-fold domains"/>
    <property type="match status" value="1"/>
</dbReference>
<sequence length="211" mass="23245">MIRRMKILVFGASGPTGREVVAQALDAGYEVRAFARRPAAVGAWSPRLELVQGDVLEWGHVGPAMRGVDAVISALGTGKDLGETNLFSDGFAAILWAMAEARVRRFVCVTSAGTIEDPRAPFLFRTAGRWMLRRVIADQQKAEERLRASDSDWTIVRPPRLLDGPRRGNYKVEKDGPAGDSYEVSRADVAEFMVSELMAMRYVREAVGIGY</sequence>
<comment type="caution">
    <text evidence="2">The sequence shown here is derived from an EMBL/GenBank/DDBJ whole genome shotgun (WGS) entry which is preliminary data.</text>
</comment>
<dbReference type="AlphaFoldDB" id="A0A6N7PT86"/>
<dbReference type="Gene3D" id="3.40.50.720">
    <property type="entry name" value="NAD(P)-binding Rossmann-like Domain"/>
    <property type="match status" value="1"/>
</dbReference>
<dbReference type="Pfam" id="PF13460">
    <property type="entry name" value="NAD_binding_10"/>
    <property type="match status" value="1"/>
</dbReference>
<dbReference type="PANTHER" id="PTHR43355:SF2">
    <property type="entry name" value="FLAVIN REDUCTASE (NADPH)"/>
    <property type="match status" value="1"/>
</dbReference>
<feature type="domain" description="NAD(P)-binding" evidence="1">
    <location>
        <begin position="11"/>
        <end position="197"/>
    </location>
</feature>
<dbReference type="GO" id="GO:0004074">
    <property type="term" value="F:biliverdin reductase [NAD(P)H] activity"/>
    <property type="evidence" value="ECO:0007669"/>
    <property type="project" value="TreeGrafter"/>
</dbReference>
<name>A0A6N7PT86_9BACT</name>
<dbReference type="OrthoDB" id="7352421at2"/>
<evidence type="ECO:0000313" key="3">
    <source>
        <dbReference type="Proteomes" id="UP000440224"/>
    </source>
</evidence>
<organism evidence="2 3">
    <name type="scientific">Polyangium spumosum</name>
    <dbReference type="NCBI Taxonomy" id="889282"/>
    <lineage>
        <taxon>Bacteria</taxon>
        <taxon>Pseudomonadati</taxon>
        <taxon>Myxococcota</taxon>
        <taxon>Polyangia</taxon>
        <taxon>Polyangiales</taxon>
        <taxon>Polyangiaceae</taxon>
        <taxon>Polyangium</taxon>
    </lineage>
</organism>
<accession>A0A6N7PT86</accession>
<evidence type="ECO:0000313" key="2">
    <source>
        <dbReference type="EMBL" id="MRG95258.1"/>
    </source>
</evidence>
<gene>
    <name evidence="2" type="ORF">GF068_25560</name>
</gene>
<dbReference type="PANTHER" id="PTHR43355">
    <property type="entry name" value="FLAVIN REDUCTASE (NADPH)"/>
    <property type="match status" value="1"/>
</dbReference>
<dbReference type="InterPro" id="IPR036291">
    <property type="entry name" value="NAD(P)-bd_dom_sf"/>
</dbReference>
<dbReference type="InterPro" id="IPR051606">
    <property type="entry name" value="Polyketide_Oxido-like"/>
</dbReference>
<dbReference type="CDD" id="cd05244">
    <property type="entry name" value="BVR-B_like_SDR_a"/>
    <property type="match status" value="1"/>
</dbReference>
<dbReference type="GO" id="GO:0042602">
    <property type="term" value="F:riboflavin reductase (NADPH) activity"/>
    <property type="evidence" value="ECO:0007669"/>
    <property type="project" value="TreeGrafter"/>
</dbReference>
<reference evidence="2 3" key="1">
    <citation type="submission" date="2019-10" db="EMBL/GenBank/DDBJ databases">
        <title>A soil myxobacterium in the family Polyangiaceae.</title>
        <authorList>
            <person name="Li Y."/>
            <person name="Wang J."/>
        </authorList>
    </citation>
    <scope>NUCLEOTIDE SEQUENCE [LARGE SCALE GENOMIC DNA]</scope>
    <source>
        <strain evidence="2 3">DSM 14734</strain>
    </source>
</reference>
<dbReference type="Proteomes" id="UP000440224">
    <property type="component" value="Unassembled WGS sequence"/>
</dbReference>